<comment type="function">
    <text evidence="8">Component of the mitochondrial ribosome (mitoribosome), a dedicated translation machinery responsible for the synthesis of mitochondrial genome-encoded proteins, including at least some of the essential transmembrane subunits of the mitochondrial respiratory chain. The mitoribosomes are attached to the mitochondrial inner membrane and translation products are cotranslationally integrated into the membrane.</text>
</comment>
<evidence type="ECO:0000256" key="8">
    <source>
        <dbReference type="ARBA" id="ARBA00037226"/>
    </source>
</evidence>
<dbReference type="PANTHER" id="PTHR11831">
    <property type="entry name" value="30S 40S RIBOSOMAL PROTEIN"/>
    <property type="match status" value="1"/>
</dbReference>
<evidence type="ECO:0000256" key="9">
    <source>
        <dbReference type="ARBA" id="ARBA00071419"/>
    </source>
</evidence>
<dbReference type="PROSITE" id="PS50889">
    <property type="entry name" value="S4"/>
    <property type="match status" value="1"/>
</dbReference>
<dbReference type="CDD" id="cd00165">
    <property type="entry name" value="S4"/>
    <property type="match status" value="1"/>
</dbReference>
<sequence length="468" mass="52993">MPRKATNLYSTARGRVRASMNKYNLFNLYKKPQIRYQGKSLFQQKWTAKQETRAYHGEHLTERRWKTLFNPSLESVAQLDASLKGVDVAPTPMPLQTFAALEKRLEFALFRSMFASSVRQAREFIKNGHVKVNGVTIKHPAFPLKSGDIFSVNPEKVMLAMGRVKPSVAEAIKVDKKQIGVWNKYVSAAKQNPKDVWDLQQNKPQSLNTLNENVQLSRLESVKKFNKDVERKMLAEQKQTTRENLLSKILSAIEGKDVDILEPSAFSKIVGGKDSAKCLEIAKILSRAESPLIAAHSPEKCKEYISTKSTEFDSKEAAKTAASVKKILSELVSSQLEYLRVKGEQSMLPEDTKTIPFSTSFGKNLKPHPPLDKDSVLEDEKSAKVHLPWQKGLFGRQDPSKPYFTPWTPRPFIGAFAIMPHHIEVSFETCHAVYLNDPVARPGHSEVISPFPDHVHERAYMYYVRKGL</sequence>
<evidence type="ECO:0000256" key="3">
    <source>
        <dbReference type="ARBA" id="ARBA00022730"/>
    </source>
</evidence>
<gene>
    <name evidence="12" type="ORF">A9F13_01g01980</name>
</gene>
<dbReference type="Gene3D" id="3.10.290.10">
    <property type="entry name" value="RNA-binding S4 domain"/>
    <property type="match status" value="1"/>
</dbReference>
<dbReference type="EMBL" id="LYUB02000001">
    <property type="protein sequence ID" value="OVF10780.1"/>
    <property type="molecule type" value="Genomic_DNA"/>
</dbReference>
<dbReference type="InterPro" id="IPR036986">
    <property type="entry name" value="S4_RNA-bd_sf"/>
</dbReference>
<accession>A0AA91Q3T4</accession>
<keyword evidence="4 10" id="KW-0694">RNA-binding</keyword>
<evidence type="ECO:0000256" key="1">
    <source>
        <dbReference type="ARBA" id="ARBA00004173"/>
    </source>
</evidence>
<feature type="domain" description="RNA-binding S4" evidence="11">
    <location>
        <begin position="103"/>
        <end position="163"/>
    </location>
</feature>
<dbReference type="InterPro" id="IPR002942">
    <property type="entry name" value="S4_RNA-bd"/>
</dbReference>
<evidence type="ECO:0000256" key="10">
    <source>
        <dbReference type="PROSITE-ProRule" id="PRU00182"/>
    </source>
</evidence>
<dbReference type="Pfam" id="PF01479">
    <property type="entry name" value="S4"/>
    <property type="match status" value="1"/>
</dbReference>
<dbReference type="PANTHER" id="PTHR11831:SF4">
    <property type="entry name" value="SMALL RIBOSOMAL SUBUNIT PROTEIN US4M"/>
    <property type="match status" value="1"/>
</dbReference>
<dbReference type="InterPro" id="IPR022801">
    <property type="entry name" value="Ribosomal_uS4"/>
</dbReference>
<organism evidence="12 13">
    <name type="scientific">Clavispora lusitaniae</name>
    <name type="common">Candida lusitaniae</name>
    <dbReference type="NCBI Taxonomy" id="36911"/>
    <lineage>
        <taxon>Eukaryota</taxon>
        <taxon>Fungi</taxon>
        <taxon>Dikarya</taxon>
        <taxon>Ascomycota</taxon>
        <taxon>Saccharomycotina</taxon>
        <taxon>Pichiomycetes</taxon>
        <taxon>Metschnikowiaceae</taxon>
        <taxon>Clavispora</taxon>
    </lineage>
</organism>
<evidence type="ECO:0000259" key="11">
    <source>
        <dbReference type="SMART" id="SM00363"/>
    </source>
</evidence>
<comment type="subcellular location">
    <subcellularLocation>
        <location evidence="1">Mitochondrion</location>
    </subcellularLocation>
</comment>
<keyword evidence="3 10" id="KW-0699">rRNA-binding</keyword>
<dbReference type="FunFam" id="3.10.290.10:FF:000025">
    <property type="entry name" value="30S ribosomal subunit S4"/>
    <property type="match status" value="1"/>
</dbReference>
<comment type="similarity">
    <text evidence="2">Belongs to the universal ribosomal protein uS4 family.</text>
</comment>
<dbReference type="SMART" id="SM00363">
    <property type="entry name" value="S4"/>
    <property type="match status" value="1"/>
</dbReference>
<dbReference type="PROSITE" id="PS00632">
    <property type="entry name" value="RIBOSOMAL_S4"/>
    <property type="match status" value="1"/>
</dbReference>
<comment type="caution">
    <text evidence="12">The sequence shown here is derived from an EMBL/GenBank/DDBJ whole genome shotgun (WGS) entry which is preliminary data.</text>
</comment>
<evidence type="ECO:0000256" key="5">
    <source>
        <dbReference type="ARBA" id="ARBA00022980"/>
    </source>
</evidence>
<proteinExistence type="inferred from homology"/>
<protein>
    <recommendedName>
        <fullName evidence="9">Small ribosomal subunit protein uS4m</fullName>
    </recommendedName>
</protein>
<reference evidence="12 13" key="1">
    <citation type="submission" date="2017-04" db="EMBL/GenBank/DDBJ databases">
        <title>Draft genome of the yeast Clavispora lusitaniae type strain CBS 6936.</title>
        <authorList>
            <person name="Durrens P."/>
            <person name="Klopp C."/>
            <person name="Biteau N."/>
            <person name="Fitton-Ouhabi V."/>
            <person name="Dementhon K."/>
            <person name="Accoceberry I."/>
            <person name="Sherman D.J."/>
            <person name="Noel T."/>
        </authorList>
    </citation>
    <scope>NUCLEOTIDE SEQUENCE [LARGE SCALE GENOMIC DNA]</scope>
    <source>
        <strain evidence="12 13">CBS 6936</strain>
    </source>
</reference>
<dbReference type="SUPFAM" id="SSF55174">
    <property type="entry name" value="Alpha-L RNA-binding motif"/>
    <property type="match status" value="1"/>
</dbReference>
<dbReference type="Proteomes" id="UP000195602">
    <property type="component" value="Unassembled WGS sequence"/>
</dbReference>
<keyword evidence="6" id="KW-0496">Mitochondrion</keyword>
<evidence type="ECO:0000313" key="13">
    <source>
        <dbReference type="Proteomes" id="UP000195602"/>
    </source>
</evidence>
<dbReference type="KEGG" id="clus:A9F13_01g01980"/>
<evidence type="ECO:0000256" key="2">
    <source>
        <dbReference type="ARBA" id="ARBA00007465"/>
    </source>
</evidence>
<dbReference type="GO" id="GO:0019843">
    <property type="term" value="F:rRNA binding"/>
    <property type="evidence" value="ECO:0007669"/>
    <property type="project" value="UniProtKB-KW"/>
</dbReference>
<evidence type="ECO:0000313" key="12">
    <source>
        <dbReference type="EMBL" id="OVF10780.1"/>
    </source>
</evidence>
<keyword evidence="7" id="KW-0687">Ribonucleoprotein</keyword>
<keyword evidence="5 12" id="KW-0689">Ribosomal protein</keyword>
<dbReference type="GO" id="GO:0042274">
    <property type="term" value="P:ribosomal small subunit biogenesis"/>
    <property type="evidence" value="ECO:0007669"/>
    <property type="project" value="TreeGrafter"/>
</dbReference>
<evidence type="ECO:0000256" key="6">
    <source>
        <dbReference type="ARBA" id="ARBA00023128"/>
    </source>
</evidence>
<dbReference type="InterPro" id="IPR018079">
    <property type="entry name" value="Ribosomal_uS4_CS"/>
</dbReference>
<evidence type="ECO:0000256" key="7">
    <source>
        <dbReference type="ARBA" id="ARBA00023274"/>
    </source>
</evidence>
<name>A0AA91Q3T4_CLALS</name>
<dbReference type="GO" id="GO:0003735">
    <property type="term" value="F:structural constituent of ribosome"/>
    <property type="evidence" value="ECO:0007669"/>
    <property type="project" value="EnsemblFungi"/>
</dbReference>
<evidence type="ECO:0000256" key="4">
    <source>
        <dbReference type="ARBA" id="ARBA00022884"/>
    </source>
</evidence>
<dbReference type="AlphaFoldDB" id="A0AA91Q3T4"/>
<dbReference type="OMA" id="GDMFQVE"/>
<dbReference type="GO" id="GO:0005763">
    <property type="term" value="C:mitochondrial small ribosomal subunit"/>
    <property type="evidence" value="ECO:0007669"/>
    <property type="project" value="EnsemblFungi"/>
</dbReference>